<dbReference type="Proteomes" id="UP000886268">
    <property type="component" value="Unassembled WGS sequence"/>
</dbReference>
<evidence type="ECO:0000256" key="1">
    <source>
        <dbReference type="SAM" id="Phobius"/>
    </source>
</evidence>
<protein>
    <recommendedName>
        <fullName evidence="3">Holin</fullName>
    </recommendedName>
</protein>
<feature type="transmembrane region" description="Helical" evidence="1">
    <location>
        <begin position="51"/>
        <end position="69"/>
    </location>
</feature>
<accession>A0A7V1I543</accession>
<keyword evidence="1" id="KW-0472">Membrane</keyword>
<comment type="caution">
    <text evidence="2">The sequence shown here is derived from an EMBL/GenBank/DDBJ whole genome shotgun (WGS) entry which is preliminary data.</text>
</comment>
<reference evidence="2" key="1">
    <citation type="journal article" date="2020" name="mSystems">
        <title>Genome- and Community-Level Interaction Insights into Carbon Utilization and Element Cycling Functions of Hydrothermarchaeota in Hydrothermal Sediment.</title>
        <authorList>
            <person name="Zhou Z."/>
            <person name="Liu Y."/>
            <person name="Xu W."/>
            <person name="Pan J."/>
            <person name="Luo Z.H."/>
            <person name="Li M."/>
        </authorList>
    </citation>
    <scope>NUCLEOTIDE SEQUENCE [LARGE SCALE GENOMIC DNA]</scope>
    <source>
        <strain evidence="2">HyVt-45</strain>
    </source>
</reference>
<dbReference type="EMBL" id="DRKW01000178">
    <property type="protein sequence ID" value="HEB74188.1"/>
    <property type="molecule type" value="Genomic_DNA"/>
</dbReference>
<dbReference type="AlphaFoldDB" id="A0A7V1I543"/>
<proteinExistence type="predicted"/>
<organism evidence="2">
    <name type="scientific">Desulfofervidus auxilii</name>
    <dbReference type="NCBI Taxonomy" id="1621989"/>
    <lineage>
        <taxon>Bacteria</taxon>
        <taxon>Pseudomonadati</taxon>
        <taxon>Thermodesulfobacteriota</taxon>
        <taxon>Candidatus Desulfofervidia</taxon>
        <taxon>Candidatus Desulfofervidales</taxon>
        <taxon>Candidatus Desulfofervidaceae</taxon>
        <taxon>Candidatus Desulfofervidus</taxon>
    </lineage>
</organism>
<sequence length="80" mass="8902">MENGYNHIHTQRNKTRKGRDIMNDKTLVVLAICFLAGLATFRPDCPDLLELFKNFASGLYGLVTGYVVGKALNNNTSKRG</sequence>
<feature type="transmembrane region" description="Helical" evidence="1">
    <location>
        <begin position="21"/>
        <end position="39"/>
    </location>
</feature>
<evidence type="ECO:0008006" key="3">
    <source>
        <dbReference type="Google" id="ProtNLM"/>
    </source>
</evidence>
<keyword evidence="1" id="KW-1133">Transmembrane helix</keyword>
<gene>
    <name evidence="2" type="ORF">ENJ03_03095</name>
</gene>
<keyword evidence="1" id="KW-0812">Transmembrane</keyword>
<name>A0A7V1I543_DESA2</name>
<evidence type="ECO:0000313" key="2">
    <source>
        <dbReference type="EMBL" id="HEB74188.1"/>
    </source>
</evidence>